<dbReference type="Pfam" id="PF02565">
    <property type="entry name" value="RecO_C"/>
    <property type="match status" value="1"/>
</dbReference>
<comment type="function">
    <text evidence="7">Involved in DNA repair and RecF pathway recombination.</text>
</comment>
<dbReference type="InterPro" id="IPR022572">
    <property type="entry name" value="DNA_rep/recomb_RecO_N"/>
</dbReference>
<dbReference type="SUPFAM" id="SSF50249">
    <property type="entry name" value="Nucleic acid-binding proteins"/>
    <property type="match status" value="1"/>
</dbReference>
<dbReference type="InterPro" id="IPR037278">
    <property type="entry name" value="ARFGAP/RecO"/>
</dbReference>
<sequence length="250" mass="28094">MGQTIVLTGMVLSAAPSGDYDKRLMILTKERGKITAFARGARRPNSPMLAGTNPFSFGEFTVYEGSTSYNVVQVNITNYFAELSGSFSGPFYGFYFLEFADYYTRENNDEMAMLKLLYQSLRALAKDNIEKELVRYIFELKALVINGEYPELFRCSVCGCEPGDNAIFSVADRGLVCSGCSRGVRGLPMDNSTIFTMQYIITSPIEKLYTFTVSDQVLKELGNIMDRYTSLCVDRKFKSLEVLKECIKTV</sequence>
<dbReference type="EMBL" id="FMKA01000005">
    <property type="protein sequence ID" value="SCP96673.1"/>
    <property type="molecule type" value="Genomic_DNA"/>
</dbReference>
<evidence type="ECO:0000256" key="3">
    <source>
        <dbReference type="ARBA" id="ARBA00022763"/>
    </source>
</evidence>
<dbReference type="GO" id="GO:0043590">
    <property type="term" value="C:bacterial nucleoid"/>
    <property type="evidence" value="ECO:0007669"/>
    <property type="project" value="TreeGrafter"/>
</dbReference>
<keyword evidence="5 7" id="KW-0234">DNA repair</keyword>
<dbReference type="OrthoDB" id="9797083at2"/>
<proteinExistence type="inferred from homology"/>
<evidence type="ECO:0000256" key="2">
    <source>
        <dbReference type="ARBA" id="ARBA00021310"/>
    </source>
</evidence>
<comment type="similarity">
    <text evidence="1 7">Belongs to the RecO family.</text>
</comment>
<dbReference type="Gene3D" id="1.20.1440.120">
    <property type="entry name" value="Recombination protein O, C-terminal domain"/>
    <property type="match status" value="1"/>
</dbReference>
<name>A0A1D3TS70_9FIRM</name>
<evidence type="ECO:0000259" key="8">
    <source>
        <dbReference type="Pfam" id="PF11967"/>
    </source>
</evidence>
<dbReference type="NCBIfam" id="TIGR00613">
    <property type="entry name" value="reco"/>
    <property type="match status" value="1"/>
</dbReference>
<dbReference type="InterPro" id="IPR042242">
    <property type="entry name" value="RecO_C"/>
</dbReference>
<dbReference type="Gene3D" id="2.40.50.140">
    <property type="entry name" value="Nucleic acid-binding proteins"/>
    <property type="match status" value="1"/>
</dbReference>
<evidence type="ECO:0000256" key="1">
    <source>
        <dbReference type="ARBA" id="ARBA00007452"/>
    </source>
</evidence>
<dbReference type="STRING" id="1619234.SAMN05421730_1005164"/>
<evidence type="ECO:0000256" key="6">
    <source>
        <dbReference type="ARBA" id="ARBA00033409"/>
    </source>
</evidence>
<organism evidence="9 10">
    <name type="scientific">Anaerobium acetethylicum</name>
    <dbReference type="NCBI Taxonomy" id="1619234"/>
    <lineage>
        <taxon>Bacteria</taxon>
        <taxon>Bacillati</taxon>
        <taxon>Bacillota</taxon>
        <taxon>Clostridia</taxon>
        <taxon>Lachnospirales</taxon>
        <taxon>Lachnospiraceae</taxon>
        <taxon>Anaerobium</taxon>
    </lineage>
</organism>
<evidence type="ECO:0000256" key="5">
    <source>
        <dbReference type="ARBA" id="ARBA00023204"/>
    </source>
</evidence>
<feature type="domain" description="DNA replication/recombination mediator RecO N-terminal" evidence="8">
    <location>
        <begin position="7"/>
        <end position="80"/>
    </location>
</feature>
<gene>
    <name evidence="7" type="primary">recO</name>
    <name evidence="9" type="ORF">SAMN05421730_1005164</name>
</gene>
<evidence type="ECO:0000313" key="10">
    <source>
        <dbReference type="Proteomes" id="UP000199315"/>
    </source>
</evidence>
<accession>A0A1D3TS70</accession>
<dbReference type="GO" id="GO:0006310">
    <property type="term" value="P:DNA recombination"/>
    <property type="evidence" value="ECO:0007669"/>
    <property type="project" value="UniProtKB-UniRule"/>
</dbReference>
<dbReference type="RefSeq" id="WP_091232073.1">
    <property type="nucleotide sequence ID" value="NZ_FMKA01000005.1"/>
</dbReference>
<keyword evidence="10" id="KW-1185">Reference proteome</keyword>
<evidence type="ECO:0000313" key="9">
    <source>
        <dbReference type="EMBL" id="SCP96673.1"/>
    </source>
</evidence>
<keyword evidence="4 7" id="KW-0233">DNA recombination</keyword>
<dbReference type="PANTHER" id="PTHR33991">
    <property type="entry name" value="DNA REPAIR PROTEIN RECO"/>
    <property type="match status" value="1"/>
</dbReference>
<dbReference type="HAMAP" id="MF_00201">
    <property type="entry name" value="RecO"/>
    <property type="match status" value="1"/>
</dbReference>
<evidence type="ECO:0000256" key="7">
    <source>
        <dbReference type="HAMAP-Rule" id="MF_00201"/>
    </source>
</evidence>
<dbReference type="PANTHER" id="PTHR33991:SF1">
    <property type="entry name" value="DNA REPAIR PROTEIN RECO"/>
    <property type="match status" value="1"/>
</dbReference>
<evidence type="ECO:0000256" key="4">
    <source>
        <dbReference type="ARBA" id="ARBA00023172"/>
    </source>
</evidence>
<dbReference type="InterPro" id="IPR012340">
    <property type="entry name" value="NA-bd_OB-fold"/>
</dbReference>
<dbReference type="Proteomes" id="UP000199315">
    <property type="component" value="Unassembled WGS sequence"/>
</dbReference>
<dbReference type="SUPFAM" id="SSF57863">
    <property type="entry name" value="ArfGap/RecO-like zinc finger"/>
    <property type="match status" value="1"/>
</dbReference>
<dbReference type="Pfam" id="PF11967">
    <property type="entry name" value="RecO_N"/>
    <property type="match status" value="1"/>
</dbReference>
<dbReference type="InterPro" id="IPR003717">
    <property type="entry name" value="RecO"/>
</dbReference>
<dbReference type="AlphaFoldDB" id="A0A1D3TS70"/>
<reference evidence="9 10" key="1">
    <citation type="submission" date="2016-09" db="EMBL/GenBank/DDBJ databases">
        <authorList>
            <person name="Capua I."/>
            <person name="De Benedictis P."/>
            <person name="Joannis T."/>
            <person name="Lombin L.H."/>
            <person name="Cattoli G."/>
        </authorList>
    </citation>
    <scope>NUCLEOTIDE SEQUENCE [LARGE SCALE GENOMIC DNA]</scope>
    <source>
        <strain evidence="9 10">GluBS11</strain>
    </source>
</reference>
<protein>
    <recommendedName>
        <fullName evidence="2 7">DNA repair protein RecO</fullName>
    </recommendedName>
    <alternativeName>
        <fullName evidence="6 7">Recombination protein O</fullName>
    </alternativeName>
</protein>
<dbReference type="GO" id="GO:0006302">
    <property type="term" value="P:double-strand break repair"/>
    <property type="evidence" value="ECO:0007669"/>
    <property type="project" value="TreeGrafter"/>
</dbReference>
<keyword evidence="3 7" id="KW-0227">DNA damage</keyword>